<evidence type="ECO:0000313" key="1">
    <source>
        <dbReference type="EMBL" id="RSN72382.1"/>
    </source>
</evidence>
<organism evidence="1 2">
    <name type="scientific">Candidatus Methanodesulfokora washburnensis</name>
    <dbReference type="NCBI Taxonomy" id="2478471"/>
    <lineage>
        <taxon>Archaea</taxon>
        <taxon>Thermoproteota</taxon>
        <taxon>Candidatus Korarchaeia</taxon>
        <taxon>Candidatus Korarchaeia incertae sedis</taxon>
        <taxon>Candidatus Methanodesulfokora</taxon>
    </lineage>
</organism>
<dbReference type="GO" id="GO:0005737">
    <property type="term" value="C:cytoplasm"/>
    <property type="evidence" value="ECO:0007669"/>
    <property type="project" value="TreeGrafter"/>
</dbReference>
<comment type="caution">
    <text evidence="1">The sequence shown here is derived from an EMBL/GenBank/DDBJ whole genome shotgun (WGS) entry which is preliminary data.</text>
</comment>
<keyword evidence="2" id="KW-1185">Reference proteome</keyword>
<sequence length="391" mass="44313">MLYYYPYASFDFLLGEDGLYFIEANAVSAGLYYTEMLAKHVARRRPDLRDNLIGLTIMEDFIELCSNYHLWLTGKRLRTLGISVPDNWKSYLGIERIELKQTAEKMGFKAVFIRKKSSAIIGSTLVSFEEGGEVIPDLVVRRTFKFPIGIKQPVINPSEAGIVTGSKWRTYKAVKEVTKMIPELKQPETHLVKSFDELEEASSSIISRGKEVVIKPSNEFGGRGITIIRNFNDLKILRNNIDFTKPYIVQERVRTYPIRFEDGKVYPFDMRVYALNGRIAGAQIRRSSSEDKIVTNISAGGHLAPLLLDGDDIESVPIGRTEFRFPNRVIIVDGVGVILDRRTSELLRRASMLISSEIEKAVREKVLAKKAEGVHEKSSSHDYSNIVDQLQ</sequence>
<evidence type="ECO:0000313" key="2">
    <source>
        <dbReference type="Proteomes" id="UP000277582"/>
    </source>
</evidence>
<gene>
    <name evidence="1" type="ORF">D6D85_13930</name>
</gene>
<dbReference type="RefSeq" id="WP_125672553.1">
    <property type="nucleotide sequence ID" value="NZ_RCOS01000156.1"/>
</dbReference>
<accession>A0A429GF04</accession>
<dbReference type="Gene3D" id="3.30.1490.20">
    <property type="entry name" value="ATP-grasp fold, A domain"/>
    <property type="match status" value="1"/>
</dbReference>
<name>A0A429GF04_9CREN</name>
<dbReference type="Gene3D" id="3.30.470.20">
    <property type="entry name" value="ATP-grasp fold, B domain"/>
    <property type="match status" value="1"/>
</dbReference>
<proteinExistence type="predicted"/>
<dbReference type="AlphaFoldDB" id="A0A429GF04"/>
<dbReference type="GO" id="GO:0043774">
    <property type="term" value="F:coenzyme F420-2 alpha-glutamyl ligase activity"/>
    <property type="evidence" value="ECO:0007669"/>
    <property type="project" value="TreeGrafter"/>
</dbReference>
<dbReference type="PANTHER" id="PTHR21621:SF2">
    <property type="entry name" value="COENZYME GAMMA-F420-2:ALPHA-L-GLUTAMATE LIGASE"/>
    <property type="match status" value="1"/>
</dbReference>
<dbReference type="InterPro" id="IPR013815">
    <property type="entry name" value="ATP_grasp_subdomain_1"/>
</dbReference>
<dbReference type="PANTHER" id="PTHR21621">
    <property type="entry name" value="RIBOSOMAL PROTEIN S6 MODIFICATION PROTEIN"/>
    <property type="match status" value="1"/>
</dbReference>
<dbReference type="EMBL" id="RCOS01000156">
    <property type="protein sequence ID" value="RSN72382.1"/>
    <property type="molecule type" value="Genomic_DNA"/>
</dbReference>
<protein>
    <submittedName>
        <fullName evidence="1">Uncharacterized protein</fullName>
    </submittedName>
</protein>
<dbReference type="SUPFAM" id="SSF56059">
    <property type="entry name" value="Glutathione synthetase ATP-binding domain-like"/>
    <property type="match status" value="1"/>
</dbReference>
<reference evidence="1 2" key="1">
    <citation type="submission" date="2018-10" db="EMBL/GenBank/DDBJ databases">
        <title>Co-occurring genomic capacity for anaerobic methane metabolism and dissimilatory sulfite reduction discovered in the Korarchaeota.</title>
        <authorList>
            <person name="Mckay L.J."/>
            <person name="Dlakic M."/>
            <person name="Fields M.W."/>
            <person name="Delmont T.O."/>
            <person name="Eren A.M."/>
            <person name="Jay Z.J."/>
            <person name="Klingelsmith K.B."/>
            <person name="Rusch D.B."/>
            <person name="Inskeep W.P."/>
        </authorList>
    </citation>
    <scope>NUCLEOTIDE SEQUENCE [LARGE SCALE GENOMIC DNA]</scope>
    <source>
        <strain evidence="1 2">MDKW</strain>
    </source>
</reference>
<dbReference type="Proteomes" id="UP000277582">
    <property type="component" value="Unassembled WGS sequence"/>
</dbReference>
<dbReference type="GO" id="GO:0005524">
    <property type="term" value="F:ATP binding"/>
    <property type="evidence" value="ECO:0007669"/>
    <property type="project" value="InterPro"/>
</dbReference>